<dbReference type="AlphaFoldDB" id="A0A6A3MTE9"/>
<dbReference type="EMBL" id="QXFT01000050">
    <property type="protein sequence ID" value="KAE9357536.1"/>
    <property type="molecule type" value="Genomic_DNA"/>
</dbReference>
<evidence type="ECO:0000313" key="4">
    <source>
        <dbReference type="Proteomes" id="UP000434957"/>
    </source>
</evidence>
<feature type="region of interest" description="Disordered" evidence="1">
    <location>
        <begin position="1"/>
        <end position="90"/>
    </location>
</feature>
<feature type="compositionally biased region" description="Basic and acidic residues" evidence="1">
    <location>
        <begin position="51"/>
        <end position="62"/>
    </location>
</feature>
<comment type="caution">
    <text evidence="2">The sequence shown here is derived from an EMBL/GenBank/DDBJ whole genome shotgun (WGS) entry which is preliminary data.</text>
</comment>
<organism evidence="2 5">
    <name type="scientific">Phytophthora rubi</name>
    <dbReference type="NCBI Taxonomy" id="129364"/>
    <lineage>
        <taxon>Eukaryota</taxon>
        <taxon>Sar</taxon>
        <taxon>Stramenopiles</taxon>
        <taxon>Oomycota</taxon>
        <taxon>Peronosporomycetes</taxon>
        <taxon>Peronosporales</taxon>
        <taxon>Peronosporaceae</taxon>
        <taxon>Phytophthora</taxon>
    </lineage>
</organism>
<gene>
    <name evidence="2" type="ORF">PR002_g9362</name>
    <name evidence="3" type="ORF">PR003_g1722</name>
</gene>
<sequence>MKAAAPDPGERGRKGGQAEKGETRQQQQLSQDSIVAETPPSQEEDQDEIDSEKLSTEGKETTEEVAQGSTSARYSPDQRRQDLSKLRRTH</sequence>
<evidence type="ECO:0000313" key="5">
    <source>
        <dbReference type="Proteomes" id="UP000435112"/>
    </source>
</evidence>
<evidence type="ECO:0000313" key="3">
    <source>
        <dbReference type="EMBL" id="KAE9357536.1"/>
    </source>
</evidence>
<feature type="compositionally biased region" description="Polar residues" evidence="1">
    <location>
        <begin position="24"/>
        <end position="33"/>
    </location>
</feature>
<dbReference type="Proteomes" id="UP000434957">
    <property type="component" value="Unassembled WGS sequence"/>
</dbReference>
<accession>A0A6A3MTE9</accession>
<feature type="compositionally biased region" description="Basic and acidic residues" evidence="1">
    <location>
        <begin position="76"/>
        <end position="90"/>
    </location>
</feature>
<proteinExistence type="predicted"/>
<dbReference type="EMBL" id="QXFU01000498">
    <property type="protein sequence ID" value="KAE9032086.1"/>
    <property type="molecule type" value="Genomic_DNA"/>
</dbReference>
<reference evidence="2 5" key="1">
    <citation type="submission" date="2018-09" db="EMBL/GenBank/DDBJ databases">
        <title>Genomic investigation of the strawberry pathogen Phytophthora fragariae indicates pathogenicity is determined by transcriptional variation in three key races.</title>
        <authorList>
            <person name="Adams T.M."/>
            <person name="Armitage A.D."/>
            <person name="Sobczyk M.K."/>
            <person name="Bates H.J."/>
            <person name="Dunwell J.M."/>
            <person name="Nellist C.F."/>
            <person name="Harrison R.J."/>
        </authorList>
    </citation>
    <scope>NUCLEOTIDE SEQUENCE [LARGE SCALE GENOMIC DNA]</scope>
    <source>
        <strain evidence="2 5">SCRP324</strain>
        <strain evidence="3 4">SCRP333</strain>
    </source>
</reference>
<dbReference type="Proteomes" id="UP000435112">
    <property type="component" value="Unassembled WGS sequence"/>
</dbReference>
<evidence type="ECO:0000313" key="2">
    <source>
        <dbReference type="EMBL" id="KAE9032086.1"/>
    </source>
</evidence>
<feature type="compositionally biased region" description="Basic and acidic residues" evidence="1">
    <location>
        <begin position="8"/>
        <end position="23"/>
    </location>
</feature>
<keyword evidence="4" id="KW-1185">Reference proteome</keyword>
<protein>
    <submittedName>
        <fullName evidence="2">Uncharacterized protein</fullName>
    </submittedName>
</protein>
<name>A0A6A3MTE9_9STRA</name>
<evidence type="ECO:0000256" key="1">
    <source>
        <dbReference type="SAM" id="MobiDB-lite"/>
    </source>
</evidence>